<protein>
    <submittedName>
        <fullName evidence="2">Uncharacterized protein</fullName>
    </submittedName>
</protein>
<feature type="compositionally biased region" description="Acidic residues" evidence="1">
    <location>
        <begin position="113"/>
        <end position="127"/>
    </location>
</feature>
<comment type="caution">
    <text evidence="2">The sequence shown here is derived from an EMBL/GenBank/DDBJ whole genome shotgun (WGS) entry which is preliminary data.</text>
</comment>
<organism evidence="2 3">
    <name type="scientific">Liparis tanakae</name>
    <name type="common">Tanaka's snailfish</name>
    <dbReference type="NCBI Taxonomy" id="230148"/>
    <lineage>
        <taxon>Eukaryota</taxon>
        <taxon>Metazoa</taxon>
        <taxon>Chordata</taxon>
        <taxon>Craniata</taxon>
        <taxon>Vertebrata</taxon>
        <taxon>Euteleostomi</taxon>
        <taxon>Actinopterygii</taxon>
        <taxon>Neopterygii</taxon>
        <taxon>Teleostei</taxon>
        <taxon>Neoteleostei</taxon>
        <taxon>Acanthomorphata</taxon>
        <taxon>Eupercaria</taxon>
        <taxon>Perciformes</taxon>
        <taxon>Cottioidei</taxon>
        <taxon>Cottales</taxon>
        <taxon>Liparidae</taxon>
        <taxon>Liparis</taxon>
    </lineage>
</organism>
<reference evidence="2 3" key="1">
    <citation type="submission" date="2019-03" db="EMBL/GenBank/DDBJ databases">
        <title>First draft genome of Liparis tanakae, snailfish: a comprehensive survey of snailfish specific genes.</title>
        <authorList>
            <person name="Kim W."/>
            <person name="Song I."/>
            <person name="Jeong J.-H."/>
            <person name="Kim D."/>
            <person name="Kim S."/>
            <person name="Ryu S."/>
            <person name="Song J.Y."/>
            <person name="Lee S.K."/>
        </authorList>
    </citation>
    <scope>NUCLEOTIDE SEQUENCE [LARGE SCALE GENOMIC DNA]</scope>
    <source>
        <tissue evidence="2">Muscle</tissue>
    </source>
</reference>
<evidence type="ECO:0000313" key="2">
    <source>
        <dbReference type="EMBL" id="TNN52671.1"/>
    </source>
</evidence>
<dbReference type="Proteomes" id="UP000314294">
    <property type="component" value="Unassembled WGS sequence"/>
</dbReference>
<sequence>MQREDKCTNCSEPSTCALTQADGGREEEWAGHQQGHYMNSVFKMNFRLHVKIKPTCAVTLVSLKRTTRSPMLPPMRATQRGSWSAGPAVSKPTHSPIETTVRRHTFAQAMGKEEEEEEDDDEEEEEE</sequence>
<accession>A0A4Z2GHK7</accession>
<proteinExistence type="predicted"/>
<dbReference type="EMBL" id="SRLO01000539">
    <property type="protein sequence ID" value="TNN52671.1"/>
    <property type="molecule type" value="Genomic_DNA"/>
</dbReference>
<keyword evidence="3" id="KW-1185">Reference proteome</keyword>
<dbReference type="AlphaFoldDB" id="A0A4Z2GHK7"/>
<evidence type="ECO:0000256" key="1">
    <source>
        <dbReference type="SAM" id="MobiDB-lite"/>
    </source>
</evidence>
<feature type="region of interest" description="Disordered" evidence="1">
    <location>
        <begin position="69"/>
        <end position="127"/>
    </location>
</feature>
<name>A0A4Z2GHK7_9TELE</name>
<gene>
    <name evidence="2" type="ORF">EYF80_037122</name>
</gene>
<evidence type="ECO:0000313" key="3">
    <source>
        <dbReference type="Proteomes" id="UP000314294"/>
    </source>
</evidence>